<dbReference type="PANTHER" id="PTHR12224:SF0">
    <property type="entry name" value="BETA-1,4-MANNOSYL-GLYCOPROTEIN 4-BETA-N-ACETYLGLUCOSAMINYLTRANSFERASE"/>
    <property type="match status" value="1"/>
</dbReference>
<keyword evidence="2" id="KW-1185">Reference proteome</keyword>
<sequence length="378" mass="44622">MGLSRSKINSISSLTKDEQFTIISELANYAIMEPYIPLNNSCKPQIQMSLKCEDYPLAFDGYRNSSSPKPKIAHLIQYGFEADVLEILLSEIYEYIDKFFIVESEVAHYQSIRKPLFWPLISHQKRFEKYLDKIVYFNISSEMIENYSQYLDQEEQESIWRNELIQEKLRFKLFLEWNEKNGKYFKDNDLIGFGDTDEIPSFHNLILMKECQVRGTTDIGIWFTFGQMNKYFISDYPVPQHKETLGDPTYWLLRDAIKNGSPSRNRGKSPYYLLGGIHLSRYGYLPTIILKDLLQTENDGGVLLTIVRNLLERKISMKEINRKIFYEGEFTTEPKKYLDLQTELLNKPPFMIPWIMKCNPLRYPSFLPDYPIDQRIDD</sequence>
<evidence type="ECO:0000313" key="1">
    <source>
        <dbReference type="EMBL" id="KAK8860445.1"/>
    </source>
</evidence>
<dbReference type="InterPro" id="IPR006813">
    <property type="entry name" value="Glyco_trans_17"/>
</dbReference>
<dbReference type="EMBL" id="JAPFFF010000018">
    <property type="protein sequence ID" value="KAK8860445.1"/>
    <property type="molecule type" value="Genomic_DNA"/>
</dbReference>
<accession>A0ABR2IE57</accession>
<proteinExistence type="predicted"/>
<name>A0ABR2IE57_9EUKA</name>
<evidence type="ECO:0000313" key="2">
    <source>
        <dbReference type="Proteomes" id="UP001470230"/>
    </source>
</evidence>
<evidence type="ECO:0008006" key="3">
    <source>
        <dbReference type="Google" id="ProtNLM"/>
    </source>
</evidence>
<comment type="caution">
    <text evidence="1">The sequence shown here is derived from an EMBL/GenBank/DDBJ whole genome shotgun (WGS) entry which is preliminary data.</text>
</comment>
<protein>
    <recommendedName>
        <fullName evidence="3">Beta-1,4-mannosyl-glycoprotein beta-1,4-N-acetylglucosaminyltransferase</fullName>
    </recommendedName>
</protein>
<dbReference type="Proteomes" id="UP001470230">
    <property type="component" value="Unassembled WGS sequence"/>
</dbReference>
<gene>
    <name evidence="1" type="ORF">M9Y10_012110</name>
</gene>
<organism evidence="1 2">
    <name type="scientific">Tritrichomonas musculus</name>
    <dbReference type="NCBI Taxonomy" id="1915356"/>
    <lineage>
        <taxon>Eukaryota</taxon>
        <taxon>Metamonada</taxon>
        <taxon>Parabasalia</taxon>
        <taxon>Tritrichomonadida</taxon>
        <taxon>Tritrichomonadidae</taxon>
        <taxon>Tritrichomonas</taxon>
    </lineage>
</organism>
<reference evidence="1 2" key="1">
    <citation type="submission" date="2024-04" db="EMBL/GenBank/DDBJ databases">
        <title>Tritrichomonas musculus Genome.</title>
        <authorList>
            <person name="Alves-Ferreira E."/>
            <person name="Grigg M."/>
            <person name="Lorenzi H."/>
            <person name="Galac M."/>
        </authorList>
    </citation>
    <scope>NUCLEOTIDE SEQUENCE [LARGE SCALE GENOMIC DNA]</scope>
    <source>
        <strain evidence="1 2">EAF2021</strain>
    </source>
</reference>
<dbReference type="PANTHER" id="PTHR12224">
    <property type="entry name" value="BETA-1,4-MANNOSYL-GLYCOPROTEIN BETA-1,4-N-ACETYLGLUCOSAMINYL-TRANSFERASE"/>
    <property type="match status" value="1"/>
</dbReference>
<dbReference type="Pfam" id="PF04724">
    <property type="entry name" value="Glyco_transf_17"/>
    <property type="match status" value="1"/>
</dbReference>